<protein>
    <submittedName>
        <fullName evidence="2">Uncharacterized protein</fullName>
    </submittedName>
</protein>
<name>A0A5B7DS73_PORTR</name>
<accession>A0A5B7DS73</accession>
<dbReference type="AlphaFoldDB" id="A0A5B7DS73"/>
<dbReference type="EMBL" id="VSRR010001339">
    <property type="protein sequence ID" value="MPC24512.1"/>
    <property type="molecule type" value="Genomic_DNA"/>
</dbReference>
<evidence type="ECO:0000313" key="2">
    <source>
        <dbReference type="EMBL" id="MPC24512.1"/>
    </source>
</evidence>
<evidence type="ECO:0000313" key="3">
    <source>
        <dbReference type="Proteomes" id="UP000324222"/>
    </source>
</evidence>
<comment type="caution">
    <text evidence="2">The sequence shown here is derived from an EMBL/GenBank/DDBJ whole genome shotgun (WGS) entry which is preliminary data.</text>
</comment>
<keyword evidence="3" id="KW-1185">Reference proteome</keyword>
<feature type="compositionally biased region" description="Low complexity" evidence="1">
    <location>
        <begin position="28"/>
        <end position="40"/>
    </location>
</feature>
<proteinExistence type="predicted"/>
<feature type="region of interest" description="Disordered" evidence="1">
    <location>
        <begin position="22"/>
        <end position="50"/>
    </location>
</feature>
<organism evidence="2 3">
    <name type="scientific">Portunus trituberculatus</name>
    <name type="common">Swimming crab</name>
    <name type="synonym">Neptunus trituberculatus</name>
    <dbReference type="NCBI Taxonomy" id="210409"/>
    <lineage>
        <taxon>Eukaryota</taxon>
        <taxon>Metazoa</taxon>
        <taxon>Ecdysozoa</taxon>
        <taxon>Arthropoda</taxon>
        <taxon>Crustacea</taxon>
        <taxon>Multicrustacea</taxon>
        <taxon>Malacostraca</taxon>
        <taxon>Eumalacostraca</taxon>
        <taxon>Eucarida</taxon>
        <taxon>Decapoda</taxon>
        <taxon>Pleocyemata</taxon>
        <taxon>Brachyura</taxon>
        <taxon>Eubrachyura</taxon>
        <taxon>Portunoidea</taxon>
        <taxon>Portunidae</taxon>
        <taxon>Portuninae</taxon>
        <taxon>Portunus</taxon>
    </lineage>
</organism>
<sequence length="98" mass="10545">MNVCVFISVSGGRQLPRTSHLQSLVARPPTSTTPDTDSLPHCYSSPGSALSTVPPSFPFSSIASFSHPIKEHETLTYHIFAEVVFNITVLLRLASSSS</sequence>
<dbReference type="Proteomes" id="UP000324222">
    <property type="component" value="Unassembled WGS sequence"/>
</dbReference>
<gene>
    <name evidence="2" type="ORF">E2C01_017595</name>
</gene>
<reference evidence="2 3" key="1">
    <citation type="submission" date="2019-05" db="EMBL/GenBank/DDBJ databases">
        <title>Another draft genome of Portunus trituberculatus and its Hox gene families provides insights of decapod evolution.</title>
        <authorList>
            <person name="Jeong J.-H."/>
            <person name="Song I."/>
            <person name="Kim S."/>
            <person name="Choi T."/>
            <person name="Kim D."/>
            <person name="Ryu S."/>
            <person name="Kim W."/>
        </authorList>
    </citation>
    <scope>NUCLEOTIDE SEQUENCE [LARGE SCALE GENOMIC DNA]</scope>
    <source>
        <tissue evidence="2">Muscle</tissue>
    </source>
</reference>
<evidence type="ECO:0000256" key="1">
    <source>
        <dbReference type="SAM" id="MobiDB-lite"/>
    </source>
</evidence>